<proteinExistence type="predicted"/>
<evidence type="ECO:0000313" key="1">
    <source>
        <dbReference type="EMBL" id="BAY81346.1"/>
    </source>
</evidence>
<gene>
    <name evidence="1" type="ORF">NIES267_08220</name>
</gene>
<evidence type="ECO:0000313" key="2">
    <source>
        <dbReference type="Proteomes" id="UP000218418"/>
    </source>
</evidence>
<organism evidence="1 2">
    <name type="scientific">Calothrix parasitica NIES-267</name>
    <dbReference type="NCBI Taxonomy" id="1973488"/>
    <lineage>
        <taxon>Bacteria</taxon>
        <taxon>Bacillati</taxon>
        <taxon>Cyanobacteriota</taxon>
        <taxon>Cyanophyceae</taxon>
        <taxon>Nostocales</taxon>
        <taxon>Calotrichaceae</taxon>
        <taxon>Calothrix</taxon>
    </lineage>
</organism>
<dbReference type="Proteomes" id="UP000218418">
    <property type="component" value="Chromosome"/>
</dbReference>
<dbReference type="AlphaFoldDB" id="A0A1Z4LJD2"/>
<accession>A0A1Z4LJD2</accession>
<name>A0A1Z4LJD2_9CYAN</name>
<protein>
    <submittedName>
        <fullName evidence="1">Uncharacterized protein</fullName>
    </submittedName>
</protein>
<dbReference type="EMBL" id="AP018227">
    <property type="protein sequence ID" value="BAY81346.1"/>
    <property type="molecule type" value="Genomic_DNA"/>
</dbReference>
<sequence length="176" mass="19873">MKIWATTLLLAFFGIIVPLKTSNVAIAYERSDKFTELERLLSSKKISVKKAEFGILKTGKNGKSTFIPTKKIPLKEGQIYGWRILLEDYKGKLTWQEVLTLPKPPSSWGTDNGEHFFLSPDGTKSVIKRTDLVKKGIVDNFWTVSSGDPVGKHVIEVYAGKRRIATFNFELIRPSK</sequence>
<keyword evidence="2" id="KW-1185">Reference proteome</keyword>
<reference evidence="1 2" key="1">
    <citation type="submission" date="2017-06" db="EMBL/GenBank/DDBJ databases">
        <title>Genome sequencing of cyanobaciteial culture collection at National Institute for Environmental Studies (NIES).</title>
        <authorList>
            <person name="Hirose Y."/>
            <person name="Shimura Y."/>
            <person name="Fujisawa T."/>
            <person name="Nakamura Y."/>
            <person name="Kawachi M."/>
        </authorList>
    </citation>
    <scope>NUCLEOTIDE SEQUENCE [LARGE SCALE GENOMIC DNA]</scope>
    <source>
        <strain evidence="1 2">NIES-267</strain>
    </source>
</reference>
<dbReference type="OrthoDB" id="495047at2"/>